<name>A0A378XEL6_9BURK</name>
<dbReference type="InterPro" id="IPR002355">
    <property type="entry name" value="Cu_oxidase_Cu_BS"/>
</dbReference>
<dbReference type="Gene3D" id="2.60.40.420">
    <property type="entry name" value="Cupredoxins - blue copper proteins"/>
    <property type="match status" value="3"/>
</dbReference>
<dbReference type="PROSITE" id="PS00080">
    <property type="entry name" value="MULTICOPPER_OXIDASE2"/>
    <property type="match status" value="1"/>
</dbReference>
<protein>
    <submittedName>
        <fullName evidence="7">Multicopper oxidase mco</fullName>
        <ecNumber evidence="7">1.-.-.-</ecNumber>
    </submittedName>
</protein>
<evidence type="ECO:0000256" key="4">
    <source>
        <dbReference type="SAM" id="MobiDB-lite"/>
    </source>
</evidence>
<feature type="region of interest" description="Disordered" evidence="4">
    <location>
        <begin position="159"/>
        <end position="179"/>
    </location>
</feature>
<dbReference type="CDD" id="cd13881">
    <property type="entry name" value="CuRO_2_McoC_like"/>
    <property type="match status" value="1"/>
</dbReference>
<evidence type="ECO:0000256" key="3">
    <source>
        <dbReference type="ARBA" id="ARBA00023002"/>
    </source>
</evidence>
<dbReference type="InterPro" id="IPR011706">
    <property type="entry name" value="Cu-oxidase_C"/>
</dbReference>
<evidence type="ECO:0000313" key="7">
    <source>
        <dbReference type="EMBL" id="SUA51465.1"/>
    </source>
</evidence>
<dbReference type="GO" id="GO:0042597">
    <property type="term" value="C:periplasmic space"/>
    <property type="evidence" value="ECO:0007669"/>
    <property type="project" value="UniProtKB-SubCell"/>
</dbReference>
<dbReference type="PANTHER" id="PTHR11709">
    <property type="entry name" value="MULTI-COPPER OXIDASE"/>
    <property type="match status" value="1"/>
</dbReference>
<comment type="subcellular location">
    <subcellularLocation>
        <location evidence="1">Periplasm</location>
    </subcellularLocation>
</comment>
<evidence type="ECO:0000313" key="8">
    <source>
        <dbReference type="Proteomes" id="UP000254603"/>
    </source>
</evidence>
<organism evidence="7 8">
    <name type="scientific">Oligella ureolytica</name>
    <dbReference type="NCBI Taxonomy" id="90244"/>
    <lineage>
        <taxon>Bacteria</taxon>
        <taxon>Pseudomonadati</taxon>
        <taxon>Pseudomonadota</taxon>
        <taxon>Betaproteobacteria</taxon>
        <taxon>Burkholderiales</taxon>
        <taxon>Alcaligenaceae</taxon>
        <taxon>Oligella</taxon>
    </lineage>
</organism>
<keyword evidence="2" id="KW-0479">Metal-binding</keyword>
<dbReference type="InterPro" id="IPR008972">
    <property type="entry name" value="Cupredoxin"/>
</dbReference>
<dbReference type="SUPFAM" id="SSF49503">
    <property type="entry name" value="Cupredoxins"/>
    <property type="match status" value="3"/>
</dbReference>
<feature type="domain" description="Plastocyanin-like" evidence="6">
    <location>
        <begin position="113"/>
        <end position="224"/>
    </location>
</feature>
<proteinExistence type="predicted"/>
<evidence type="ECO:0000259" key="6">
    <source>
        <dbReference type="Pfam" id="PF07732"/>
    </source>
</evidence>
<keyword evidence="3 7" id="KW-0560">Oxidoreductase</keyword>
<dbReference type="InterPro" id="IPR045087">
    <property type="entry name" value="Cu-oxidase_fam"/>
</dbReference>
<gene>
    <name evidence="7" type="primary">mco</name>
    <name evidence="7" type="ORF">NCTC11997_00612</name>
</gene>
<dbReference type="AlphaFoldDB" id="A0A378XEL6"/>
<dbReference type="GO" id="GO:0005507">
    <property type="term" value="F:copper ion binding"/>
    <property type="evidence" value="ECO:0007669"/>
    <property type="project" value="InterPro"/>
</dbReference>
<feature type="domain" description="Plastocyanin-like" evidence="5">
    <location>
        <begin position="409"/>
        <end position="528"/>
    </location>
</feature>
<sequence>MPGKDGLTHGKDIFYESFMMKRRQILKASAAALLMAPPVLRAQTHAEHGTSMARHHEMMGDGQHGAHADMAEALLPLDRMPSQRPLEALPRLKNASSKAGRFKATLTAAPAQKTVANRTPTEFWLYNDLLPGPQIEVFEGDEVEILFKNQLPEPTTVHWHGLPVPSDQDGNPQDSVPAGGERIYRFTLPKGSAGTYWYHPHPHGLTAMQVARGLAGTFIVRAKDDPLAELPEQHWMISDLRLDTQTHIPPNTMMDWMNGREGQFVLINGQLQPRIKLTTGTRVRIWNNCAARYLRLAVPGCQWILLGTDGGLLEQAQAPMDEVFLAPAERVEVMVLTEGNLQGELLNRYYDRAKMMVQEPHTDTVLAHMAVEAKGTPSMPPTLNTLPDLGEPVAFKAIEFSEMEMDHGNHEPMTMSMLQSMFMVDGKVFEMDRIDLRSHVGDVEEWRVFNNSHMDHPFHLHGTQFQVAQREQDGVVTPEPFKAWRDTVNLRPYETVVFHVKQLTPGIRMFHCHILEHEDLGMMANLEVI</sequence>
<dbReference type="Pfam" id="PF07731">
    <property type="entry name" value="Cu-oxidase_2"/>
    <property type="match status" value="1"/>
</dbReference>
<evidence type="ECO:0000256" key="2">
    <source>
        <dbReference type="ARBA" id="ARBA00022723"/>
    </source>
</evidence>
<dbReference type="STRING" id="1122619.GCA_000373745_01635"/>
<dbReference type="GO" id="GO:0016491">
    <property type="term" value="F:oxidoreductase activity"/>
    <property type="evidence" value="ECO:0007669"/>
    <property type="project" value="UniProtKB-KW"/>
</dbReference>
<dbReference type="EMBL" id="UGSB01000001">
    <property type="protein sequence ID" value="SUA51465.1"/>
    <property type="molecule type" value="Genomic_DNA"/>
</dbReference>
<evidence type="ECO:0000256" key="1">
    <source>
        <dbReference type="ARBA" id="ARBA00004418"/>
    </source>
</evidence>
<dbReference type="InterPro" id="IPR011707">
    <property type="entry name" value="Cu-oxidase-like_N"/>
</dbReference>
<dbReference type="Proteomes" id="UP000254603">
    <property type="component" value="Unassembled WGS sequence"/>
</dbReference>
<accession>A0A378XEL6</accession>
<evidence type="ECO:0000259" key="5">
    <source>
        <dbReference type="Pfam" id="PF07731"/>
    </source>
</evidence>
<reference evidence="7 8" key="1">
    <citation type="submission" date="2018-06" db="EMBL/GenBank/DDBJ databases">
        <authorList>
            <consortium name="Pathogen Informatics"/>
            <person name="Doyle S."/>
        </authorList>
    </citation>
    <scope>NUCLEOTIDE SEQUENCE [LARGE SCALE GENOMIC DNA]</scope>
    <source>
        <strain evidence="7 8">NCTC11997</strain>
    </source>
</reference>
<dbReference type="Pfam" id="PF07732">
    <property type="entry name" value="Cu-oxidase_3"/>
    <property type="match status" value="1"/>
</dbReference>
<dbReference type="PANTHER" id="PTHR11709:SF2">
    <property type="entry name" value="MULTICOPPER OXIDASE LPR1"/>
    <property type="match status" value="1"/>
</dbReference>
<dbReference type="EC" id="1.-.-.-" evidence="7"/>